<evidence type="ECO:0000313" key="3">
    <source>
        <dbReference type="Proteomes" id="UP000614334"/>
    </source>
</evidence>
<feature type="region of interest" description="Disordered" evidence="1">
    <location>
        <begin position="70"/>
        <end position="100"/>
    </location>
</feature>
<feature type="region of interest" description="Disordered" evidence="1">
    <location>
        <begin position="1"/>
        <end position="22"/>
    </location>
</feature>
<protein>
    <submittedName>
        <fullName evidence="2">Uncharacterized protein</fullName>
    </submittedName>
</protein>
<evidence type="ECO:0000256" key="1">
    <source>
        <dbReference type="SAM" id="MobiDB-lite"/>
    </source>
</evidence>
<gene>
    <name evidence="2" type="ORF">RHS01_06491</name>
</gene>
<evidence type="ECO:0000313" key="2">
    <source>
        <dbReference type="EMBL" id="KAF8754161.1"/>
    </source>
</evidence>
<name>A0A8H7ID73_9AGAM</name>
<dbReference type="InterPro" id="IPR027417">
    <property type="entry name" value="P-loop_NTPase"/>
</dbReference>
<organism evidence="2 3">
    <name type="scientific">Rhizoctonia solani</name>
    <dbReference type="NCBI Taxonomy" id="456999"/>
    <lineage>
        <taxon>Eukaryota</taxon>
        <taxon>Fungi</taxon>
        <taxon>Dikarya</taxon>
        <taxon>Basidiomycota</taxon>
        <taxon>Agaricomycotina</taxon>
        <taxon>Agaricomycetes</taxon>
        <taxon>Cantharellales</taxon>
        <taxon>Ceratobasidiaceae</taxon>
        <taxon>Rhizoctonia</taxon>
    </lineage>
</organism>
<reference evidence="2" key="1">
    <citation type="submission" date="2020-09" db="EMBL/GenBank/DDBJ databases">
        <title>Comparative genome analyses of four rice-infecting Rhizoctonia solani isolates reveal extensive enrichment of homogalacturonan modification genes.</title>
        <authorList>
            <person name="Lee D.-Y."/>
            <person name="Jeon J."/>
            <person name="Kim K.-T."/>
            <person name="Cheong K."/>
            <person name="Song H."/>
            <person name="Choi G."/>
            <person name="Ko J."/>
            <person name="Opiyo S.O."/>
            <person name="Zuo S."/>
            <person name="Madhav S."/>
            <person name="Lee Y.-H."/>
            <person name="Wang G.-L."/>
        </authorList>
    </citation>
    <scope>NUCLEOTIDE SEQUENCE</scope>
    <source>
        <strain evidence="2">AG1-IA B2</strain>
    </source>
</reference>
<comment type="caution">
    <text evidence="2">The sequence shown here is derived from an EMBL/GenBank/DDBJ whole genome shotgun (WGS) entry which is preliminary data.</text>
</comment>
<accession>A0A8H7ID73</accession>
<dbReference type="Proteomes" id="UP000614334">
    <property type="component" value="Unassembled WGS sequence"/>
</dbReference>
<dbReference type="AlphaFoldDB" id="A0A8H7ID73"/>
<feature type="compositionally biased region" description="Polar residues" evidence="1">
    <location>
        <begin position="73"/>
        <end position="90"/>
    </location>
</feature>
<dbReference type="EMBL" id="JACYCF010000011">
    <property type="protein sequence ID" value="KAF8754161.1"/>
    <property type="molecule type" value="Genomic_DNA"/>
</dbReference>
<dbReference type="Gene3D" id="3.40.50.300">
    <property type="entry name" value="P-loop containing nucleotide triphosphate hydrolases"/>
    <property type="match status" value="1"/>
</dbReference>
<sequence>MSTGSSLVSLGADPDQGTCSTQGQTRQVYIYRLVALDTADEFLLGYASGKMLMMQVFTRECKLSDEEAGEKFNNANDNNPLLRKATTSKVTARKSKPALL</sequence>
<proteinExistence type="predicted"/>
<feature type="compositionally biased region" description="Basic residues" evidence="1">
    <location>
        <begin position="91"/>
        <end position="100"/>
    </location>
</feature>